<dbReference type="AlphaFoldDB" id="A0A5B7IQ42"/>
<protein>
    <submittedName>
        <fullName evidence="2">Uncharacterized protein</fullName>
    </submittedName>
</protein>
<name>A0A5B7IQ42_PORTR</name>
<organism evidence="2 3">
    <name type="scientific">Portunus trituberculatus</name>
    <name type="common">Swimming crab</name>
    <name type="synonym">Neptunus trituberculatus</name>
    <dbReference type="NCBI Taxonomy" id="210409"/>
    <lineage>
        <taxon>Eukaryota</taxon>
        <taxon>Metazoa</taxon>
        <taxon>Ecdysozoa</taxon>
        <taxon>Arthropoda</taxon>
        <taxon>Crustacea</taxon>
        <taxon>Multicrustacea</taxon>
        <taxon>Malacostraca</taxon>
        <taxon>Eumalacostraca</taxon>
        <taxon>Eucarida</taxon>
        <taxon>Decapoda</taxon>
        <taxon>Pleocyemata</taxon>
        <taxon>Brachyura</taxon>
        <taxon>Eubrachyura</taxon>
        <taxon>Portunoidea</taxon>
        <taxon>Portunidae</taxon>
        <taxon>Portuninae</taxon>
        <taxon>Portunus</taxon>
    </lineage>
</organism>
<gene>
    <name evidence="2" type="ORF">E2C01_077597</name>
</gene>
<proteinExistence type="predicted"/>
<dbReference type="Proteomes" id="UP000324222">
    <property type="component" value="Unassembled WGS sequence"/>
</dbReference>
<sequence>MKKFAKLGTFREAATQHVWPHSPCTVLPPPSTARSPSSSCFSPRPPTPASPTPASLSSTHHATLSQTPLSLNAQPPCFVIEHLTLPGERGLGEARRVKLDGGRGIFPRIFCRAAGAWRHPPGRPTPTPAAAGDGGSELHDVQFS</sequence>
<accession>A0A5B7IQ42</accession>
<reference evidence="2 3" key="1">
    <citation type="submission" date="2019-05" db="EMBL/GenBank/DDBJ databases">
        <title>Another draft genome of Portunus trituberculatus and its Hox gene families provides insights of decapod evolution.</title>
        <authorList>
            <person name="Jeong J.-H."/>
            <person name="Song I."/>
            <person name="Kim S."/>
            <person name="Choi T."/>
            <person name="Kim D."/>
            <person name="Ryu S."/>
            <person name="Kim W."/>
        </authorList>
    </citation>
    <scope>NUCLEOTIDE SEQUENCE [LARGE SCALE GENOMIC DNA]</scope>
    <source>
        <tissue evidence="2">Muscle</tissue>
    </source>
</reference>
<feature type="region of interest" description="Disordered" evidence="1">
    <location>
        <begin position="20"/>
        <end position="68"/>
    </location>
</feature>
<feature type="compositionally biased region" description="Low complexity" evidence="1">
    <location>
        <begin position="32"/>
        <end position="42"/>
    </location>
</feature>
<dbReference type="EMBL" id="VSRR010061061">
    <property type="protein sequence ID" value="MPC82908.1"/>
    <property type="molecule type" value="Genomic_DNA"/>
</dbReference>
<evidence type="ECO:0000313" key="2">
    <source>
        <dbReference type="EMBL" id="MPC82908.1"/>
    </source>
</evidence>
<keyword evidence="3" id="KW-1185">Reference proteome</keyword>
<evidence type="ECO:0000256" key="1">
    <source>
        <dbReference type="SAM" id="MobiDB-lite"/>
    </source>
</evidence>
<feature type="region of interest" description="Disordered" evidence="1">
    <location>
        <begin position="117"/>
        <end position="144"/>
    </location>
</feature>
<comment type="caution">
    <text evidence="2">The sequence shown here is derived from an EMBL/GenBank/DDBJ whole genome shotgun (WGS) entry which is preliminary data.</text>
</comment>
<evidence type="ECO:0000313" key="3">
    <source>
        <dbReference type="Proteomes" id="UP000324222"/>
    </source>
</evidence>